<comment type="caution">
    <text evidence="3">The sequence shown here is derived from an EMBL/GenBank/DDBJ whole genome shotgun (WGS) entry which is preliminary data.</text>
</comment>
<dbReference type="PANTHER" id="PTHR32089:SF112">
    <property type="entry name" value="LYSOZYME-LIKE PROTEIN-RELATED"/>
    <property type="match status" value="1"/>
</dbReference>
<dbReference type="RefSeq" id="WP_330486208.1">
    <property type="nucleotide sequence ID" value="NZ_JAZBJZ010000169.1"/>
</dbReference>
<dbReference type="Proteomes" id="UP001333818">
    <property type="component" value="Unassembled WGS sequence"/>
</dbReference>
<dbReference type="Pfam" id="PF11845">
    <property type="entry name" value="Tll0287-like"/>
    <property type="match status" value="1"/>
</dbReference>
<dbReference type="CDD" id="cd06225">
    <property type="entry name" value="HAMP"/>
    <property type="match status" value="1"/>
</dbReference>
<evidence type="ECO:0000313" key="3">
    <source>
        <dbReference type="EMBL" id="MEE3719771.1"/>
    </source>
</evidence>
<dbReference type="PROSITE" id="PS50885">
    <property type="entry name" value="HAMP"/>
    <property type="match status" value="1"/>
</dbReference>
<reference evidence="3" key="1">
    <citation type="submission" date="2024-01" db="EMBL/GenBank/DDBJ databases">
        <title>Bank of Algae and Cyanobacteria of the Azores (BACA) strain genomes.</title>
        <authorList>
            <person name="Luz R."/>
            <person name="Cordeiro R."/>
            <person name="Fonseca A."/>
            <person name="Goncalves V."/>
        </authorList>
    </citation>
    <scope>NUCLEOTIDE SEQUENCE</scope>
    <source>
        <strain evidence="3">BACA0141</strain>
    </source>
</reference>
<keyword evidence="1" id="KW-0812">Transmembrane</keyword>
<dbReference type="GO" id="GO:0016020">
    <property type="term" value="C:membrane"/>
    <property type="evidence" value="ECO:0007669"/>
    <property type="project" value="InterPro"/>
</dbReference>
<dbReference type="InterPro" id="IPR021796">
    <property type="entry name" value="Tll0287-like_dom"/>
</dbReference>
<evidence type="ECO:0000313" key="4">
    <source>
        <dbReference type="Proteomes" id="UP001333818"/>
    </source>
</evidence>
<keyword evidence="1" id="KW-1133">Transmembrane helix</keyword>
<name>A0AAW9Q3S4_9CYAN</name>
<dbReference type="AlphaFoldDB" id="A0AAW9Q3S4"/>
<keyword evidence="4" id="KW-1185">Reference proteome</keyword>
<accession>A0AAW9Q3S4</accession>
<sequence>MFKNLRLGAKFNLLLLTAFLISIVSSGIALSAILNRNAESQIVSKALVLIQTMNSVRNYTSTQVNPQLAPRLETEAEFLPQTVPGYSAREVFEHLRTNKDYADFFYKEATLNPTNLRDKADSFESDLVQRFRNDSGLKELTGFRSFPGGDLFYIARPIAVGKESCLRCHSTPEAAPKSMLASYGRENGFGWKLNEIVGAQIISVPAQEIVNSARQSLLFVMLAVCSVFAIAILLINLLLKQAVIKPLRRMAQVAQDVSTGKMESEFEQTSHDEIGVLAEAFNRMKLSLAMAMEMLNRPDK</sequence>
<dbReference type="PANTHER" id="PTHR32089">
    <property type="entry name" value="METHYL-ACCEPTING CHEMOTAXIS PROTEIN MCPB"/>
    <property type="match status" value="1"/>
</dbReference>
<dbReference type="Gene3D" id="6.10.340.10">
    <property type="match status" value="1"/>
</dbReference>
<dbReference type="SMART" id="SM00304">
    <property type="entry name" value="HAMP"/>
    <property type="match status" value="1"/>
</dbReference>
<dbReference type="EMBL" id="JAZBJZ010000169">
    <property type="protein sequence ID" value="MEE3719771.1"/>
    <property type="molecule type" value="Genomic_DNA"/>
</dbReference>
<protein>
    <submittedName>
        <fullName evidence="3">DUF3365 domain-containing protein</fullName>
    </submittedName>
</protein>
<feature type="domain" description="HAMP" evidence="2">
    <location>
        <begin position="241"/>
        <end position="293"/>
    </location>
</feature>
<feature type="transmembrane region" description="Helical" evidence="1">
    <location>
        <begin position="217"/>
        <end position="239"/>
    </location>
</feature>
<dbReference type="GO" id="GO:0007165">
    <property type="term" value="P:signal transduction"/>
    <property type="evidence" value="ECO:0007669"/>
    <property type="project" value="InterPro"/>
</dbReference>
<organism evidence="3 4">
    <name type="scientific">Tumidithrix elongata BACA0141</name>
    <dbReference type="NCBI Taxonomy" id="2716417"/>
    <lineage>
        <taxon>Bacteria</taxon>
        <taxon>Bacillati</taxon>
        <taxon>Cyanobacteriota</taxon>
        <taxon>Cyanophyceae</taxon>
        <taxon>Pseudanabaenales</taxon>
        <taxon>Pseudanabaenaceae</taxon>
        <taxon>Tumidithrix</taxon>
        <taxon>Tumidithrix elongata</taxon>
    </lineage>
</organism>
<gene>
    <name evidence="3" type="ORF">V2H45_23800</name>
</gene>
<evidence type="ECO:0000259" key="2">
    <source>
        <dbReference type="PROSITE" id="PS50885"/>
    </source>
</evidence>
<proteinExistence type="predicted"/>
<dbReference type="SUPFAM" id="SSF158472">
    <property type="entry name" value="HAMP domain-like"/>
    <property type="match status" value="1"/>
</dbReference>
<dbReference type="InterPro" id="IPR003660">
    <property type="entry name" value="HAMP_dom"/>
</dbReference>
<dbReference type="Pfam" id="PF00672">
    <property type="entry name" value="HAMP"/>
    <property type="match status" value="1"/>
</dbReference>
<keyword evidence="1" id="KW-0472">Membrane</keyword>
<evidence type="ECO:0000256" key="1">
    <source>
        <dbReference type="SAM" id="Phobius"/>
    </source>
</evidence>